<gene>
    <name evidence="8" type="ORF">EDC64_11761</name>
</gene>
<feature type="region of interest" description="Disordered" evidence="6">
    <location>
        <begin position="1"/>
        <end position="38"/>
    </location>
</feature>
<dbReference type="Gene3D" id="1.10.10.10">
    <property type="entry name" value="Winged helix-like DNA-binding domain superfamily/Winged helix DNA-binding domain"/>
    <property type="match status" value="1"/>
</dbReference>
<keyword evidence="3" id="KW-0805">Transcription regulation</keyword>
<dbReference type="SMART" id="SM00419">
    <property type="entry name" value="HTH_CRP"/>
    <property type="match status" value="1"/>
</dbReference>
<dbReference type="SUPFAM" id="SSF46785">
    <property type="entry name" value="Winged helix' DNA-binding domain"/>
    <property type="match status" value="1"/>
</dbReference>
<dbReference type="CDD" id="cd00609">
    <property type="entry name" value="AAT_like"/>
    <property type="match status" value="1"/>
</dbReference>
<keyword evidence="5" id="KW-0804">Transcription</keyword>
<comment type="similarity">
    <text evidence="1">In the C-terminal section; belongs to the class-I pyridoxal-phosphate-dependent aminotransferase family.</text>
</comment>
<comment type="caution">
    <text evidence="8">The sequence shown here is derived from an EMBL/GenBank/DDBJ whole genome shotgun (WGS) entry which is preliminary data.</text>
</comment>
<dbReference type="InterPro" id="IPR036388">
    <property type="entry name" value="WH-like_DNA-bd_sf"/>
</dbReference>
<proteinExistence type="inferred from homology"/>
<dbReference type="GO" id="GO:0030170">
    <property type="term" value="F:pyridoxal phosphate binding"/>
    <property type="evidence" value="ECO:0007669"/>
    <property type="project" value="InterPro"/>
</dbReference>
<keyword evidence="9" id="KW-1185">Reference proteome</keyword>
<evidence type="ECO:0000256" key="5">
    <source>
        <dbReference type="ARBA" id="ARBA00023163"/>
    </source>
</evidence>
<dbReference type="OrthoDB" id="284307at2"/>
<dbReference type="SMART" id="SM00345">
    <property type="entry name" value="HTH_GNTR"/>
    <property type="match status" value="1"/>
</dbReference>
<evidence type="ECO:0000313" key="8">
    <source>
        <dbReference type="EMBL" id="TCT01708.1"/>
    </source>
</evidence>
<evidence type="ECO:0000259" key="7">
    <source>
        <dbReference type="PROSITE" id="PS50949"/>
    </source>
</evidence>
<dbReference type="InterPro" id="IPR004839">
    <property type="entry name" value="Aminotransferase_I/II_large"/>
</dbReference>
<dbReference type="InterPro" id="IPR000524">
    <property type="entry name" value="Tscrpt_reg_HTH_GntR"/>
</dbReference>
<dbReference type="InterPro" id="IPR051446">
    <property type="entry name" value="HTH_trans_reg/aminotransferase"/>
</dbReference>
<dbReference type="GO" id="GO:0003700">
    <property type="term" value="F:DNA-binding transcription factor activity"/>
    <property type="evidence" value="ECO:0007669"/>
    <property type="project" value="InterPro"/>
</dbReference>
<reference evidence="8 9" key="1">
    <citation type="submission" date="2019-03" db="EMBL/GenBank/DDBJ databases">
        <title>Genomic Encyclopedia of Type Strains, Phase IV (KMG-IV): sequencing the most valuable type-strain genomes for metagenomic binning, comparative biology and taxonomic classification.</title>
        <authorList>
            <person name="Goeker M."/>
        </authorList>
    </citation>
    <scope>NUCLEOTIDE SEQUENCE [LARGE SCALE GENOMIC DNA]</scope>
    <source>
        <strain evidence="8 9">DSM 9035</strain>
    </source>
</reference>
<dbReference type="Pfam" id="PF00392">
    <property type="entry name" value="GntR"/>
    <property type="match status" value="1"/>
</dbReference>
<dbReference type="AlphaFoldDB" id="A0A4V2UX10"/>
<evidence type="ECO:0000256" key="2">
    <source>
        <dbReference type="ARBA" id="ARBA00022898"/>
    </source>
</evidence>
<dbReference type="InterPro" id="IPR015422">
    <property type="entry name" value="PyrdxlP-dep_Trfase_small"/>
</dbReference>
<dbReference type="InterPro" id="IPR036390">
    <property type="entry name" value="WH_DNA-bd_sf"/>
</dbReference>
<name>A0A4V2UX10_9HYPH</name>
<feature type="domain" description="HTH gntR-type" evidence="7">
    <location>
        <begin position="45"/>
        <end position="113"/>
    </location>
</feature>
<dbReference type="InterPro" id="IPR015421">
    <property type="entry name" value="PyrdxlP-dep_Trfase_major"/>
</dbReference>
<accession>A0A4V2UX10</accession>
<evidence type="ECO:0000256" key="3">
    <source>
        <dbReference type="ARBA" id="ARBA00023015"/>
    </source>
</evidence>
<dbReference type="InterPro" id="IPR012318">
    <property type="entry name" value="HTH_CRP"/>
</dbReference>
<dbReference type="EMBL" id="SMAI01000017">
    <property type="protein sequence ID" value="TCT01708.1"/>
    <property type="molecule type" value="Genomic_DNA"/>
</dbReference>
<dbReference type="Proteomes" id="UP000294664">
    <property type="component" value="Unassembled WGS sequence"/>
</dbReference>
<sequence length="491" mass="51227">MRSPVRPGPEGGTTMAKRQAPTPETSDAPPAGDAGWMPSIDAGKSVKYTAIVQSMEEAIASGRLAEGARLPPHRELAARLGVTVATVTKAIADLARRGLVDTRRGSGTFVVGLAPAEAPPPAASDAPLDLAVNRPLAALAAPFLKDALLALTGAEAGDLFGYEIVGGNAANRATGIAWLAERGIVAGENEVLLTQGGNDGLLAALQAICRPGEAVACEASNYSGIRRLAQALGIVLVPVATDRKGMSPEGLEQACRTQAIKAVLCTPVTHNPTAVSMDLARRAEIAGIVRRRDLVLIEDDIYGHLAGEAGEPFFCDMPERTIHVTSMSKCVSAGLRVGFLAVPRTLVGRVRDALYTTNWTAPSLHAALAARLVAGGAARDLVEAQRAEALVRVARARQIFGPALDLEADRASYHIWLRLPDHLRADEVSAELMRAGILVSPAHHFSIAGTAAPNALRISLGAVADRGLLEQALTEIARRIVGVQMAVGAIA</sequence>
<dbReference type="Gene3D" id="3.40.640.10">
    <property type="entry name" value="Type I PLP-dependent aspartate aminotransferase-like (Major domain)"/>
    <property type="match status" value="1"/>
</dbReference>
<evidence type="ECO:0000256" key="4">
    <source>
        <dbReference type="ARBA" id="ARBA00023125"/>
    </source>
</evidence>
<dbReference type="GO" id="GO:0003677">
    <property type="term" value="F:DNA binding"/>
    <property type="evidence" value="ECO:0007669"/>
    <property type="project" value="UniProtKB-KW"/>
</dbReference>
<organism evidence="8 9">
    <name type="scientific">Aquabacter spiritensis</name>
    <dbReference type="NCBI Taxonomy" id="933073"/>
    <lineage>
        <taxon>Bacteria</taxon>
        <taxon>Pseudomonadati</taxon>
        <taxon>Pseudomonadota</taxon>
        <taxon>Alphaproteobacteria</taxon>
        <taxon>Hyphomicrobiales</taxon>
        <taxon>Xanthobacteraceae</taxon>
        <taxon>Aquabacter</taxon>
    </lineage>
</organism>
<evidence type="ECO:0000313" key="9">
    <source>
        <dbReference type="Proteomes" id="UP000294664"/>
    </source>
</evidence>
<dbReference type="SUPFAM" id="SSF53383">
    <property type="entry name" value="PLP-dependent transferases"/>
    <property type="match status" value="1"/>
</dbReference>
<dbReference type="Gene3D" id="3.90.1150.10">
    <property type="entry name" value="Aspartate Aminotransferase, domain 1"/>
    <property type="match status" value="1"/>
</dbReference>
<dbReference type="PROSITE" id="PS50949">
    <property type="entry name" value="HTH_GNTR"/>
    <property type="match status" value="1"/>
</dbReference>
<protein>
    <submittedName>
        <fullName evidence="8">DNA-binding transcriptional MocR family regulator</fullName>
    </submittedName>
</protein>
<dbReference type="Pfam" id="PF00155">
    <property type="entry name" value="Aminotran_1_2"/>
    <property type="match status" value="1"/>
</dbReference>
<keyword evidence="4 8" id="KW-0238">DNA-binding</keyword>
<dbReference type="CDD" id="cd07377">
    <property type="entry name" value="WHTH_GntR"/>
    <property type="match status" value="1"/>
</dbReference>
<dbReference type="PANTHER" id="PTHR46577">
    <property type="entry name" value="HTH-TYPE TRANSCRIPTIONAL REGULATORY PROTEIN GABR"/>
    <property type="match status" value="1"/>
</dbReference>
<dbReference type="PANTHER" id="PTHR46577:SF1">
    <property type="entry name" value="HTH-TYPE TRANSCRIPTIONAL REGULATORY PROTEIN GABR"/>
    <property type="match status" value="1"/>
</dbReference>
<evidence type="ECO:0000256" key="6">
    <source>
        <dbReference type="SAM" id="MobiDB-lite"/>
    </source>
</evidence>
<evidence type="ECO:0000256" key="1">
    <source>
        <dbReference type="ARBA" id="ARBA00005384"/>
    </source>
</evidence>
<dbReference type="InterPro" id="IPR015424">
    <property type="entry name" value="PyrdxlP-dep_Trfase"/>
</dbReference>
<keyword evidence="2" id="KW-0663">Pyridoxal phosphate</keyword>